<dbReference type="GO" id="GO:0016787">
    <property type="term" value="F:hydrolase activity"/>
    <property type="evidence" value="ECO:0007669"/>
    <property type="project" value="UniProtKB-KW"/>
</dbReference>
<dbReference type="InterPro" id="IPR029058">
    <property type="entry name" value="AB_hydrolase_fold"/>
</dbReference>
<name>A0ABW9XAV9_9SPHN</name>
<keyword evidence="1 3" id="KW-0378">Hydrolase</keyword>
<dbReference type="Pfam" id="PF00561">
    <property type="entry name" value="Abhydrolase_1"/>
    <property type="match status" value="1"/>
</dbReference>
<dbReference type="Proteomes" id="UP000753724">
    <property type="component" value="Unassembled WGS sequence"/>
</dbReference>
<evidence type="ECO:0000313" key="3">
    <source>
        <dbReference type="EMBL" id="NBC35667.1"/>
    </source>
</evidence>
<comment type="caution">
    <text evidence="3">The sequence shown here is derived from an EMBL/GenBank/DDBJ whole genome shotgun (WGS) entry which is preliminary data.</text>
</comment>
<dbReference type="InterPro" id="IPR000639">
    <property type="entry name" value="Epox_hydrolase-like"/>
</dbReference>
<dbReference type="InterPro" id="IPR000073">
    <property type="entry name" value="AB_hydrolase_1"/>
</dbReference>
<feature type="domain" description="AB hydrolase-1" evidence="2">
    <location>
        <begin position="34"/>
        <end position="149"/>
    </location>
</feature>
<accession>A0ABW9XAV9</accession>
<evidence type="ECO:0000259" key="2">
    <source>
        <dbReference type="Pfam" id="PF00561"/>
    </source>
</evidence>
<protein>
    <submittedName>
        <fullName evidence="3">Alpha/beta fold hydrolase</fullName>
    </submittedName>
</protein>
<dbReference type="RefSeq" id="WP_161716913.1">
    <property type="nucleotide sequence ID" value="NZ_JAAAPO010000001.1"/>
</dbReference>
<dbReference type="SUPFAM" id="SSF53474">
    <property type="entry name" value="alpha/beta-Hydrolases"/>
    <property type="match status" value="1"/>
</dbReference>
<proteinExistence type="predicted"/>
<gene>
    <name evidence="3" type="ORF">GTZ99_03755</name>
</gene>
<evidence type="ECO:0000313" key="4">
    <source>
        <dbReference type="Proteomes" id="UP000753724"/>
    </source>
</evidence>
<sequence length="307" mass="34222">MNSSLRPVRLASGMQLAVWESSPPRLVQRWNNRPALIFLHGFPENHRTWRHQIGLLSQTHRCIAPDLRGFGASDKPQDPREYTTAKLVRDVFELANAMQIDRFILIGHDWGGVIAWYAAMLEANLPEKDRRIQQLVVANAPHPAVFQQLLFTDPAQRAAAQYITLLRDRAIDAQVAAEGIAPLLVRAFGAGTFSAMEQAERALLLQQWRSAETGIAMLNLYRASDIIVPSPAAPPDVPAQWQAPPYPRLSVPTQVLWGMADPVLLPANLDGMEAHCSQLHITRLPQAGHFAPWQSWSNVNSLLKLPT</sequence>
<dbReference type="EMBL" id="JAAAPO010000001">
    <property type="protein sequence ID" value="NBC35667.1"/>
    <property type="molecule type" value="Genomic_DNA"/>
</dbReference>
<organism evidence="3 4">
    <name type="scientific">Novosphingobium ovatum</name>
    <dbReference type="NCBI Taxonomy" id="1908523"/>
    <lineage>
        <taxon>Bacteria</taxon>
        <taxon>Pseudomonadati</taxon>
        <taxon>Pseudomonadota</taxon>
        <taxon>Alphaproteobacteria</taxon>
        <taxon>Sphingomonadales</taxon>
        <taxon>Sphingomonadaceae</taxon>
        <taxon>Novosphingobium</taxon>
    </lineage>
</organism>
<dbReference type="PRINTS" id="PR00412">
    <property type="entry name" value="EPOXHYDRLASE"/>
</dbReference>
<evidence type="ECO:0000256" key="1">
    <source>
        <dbReference type="ARBA" id="ARBA00022801"/>
    </source>
</evidence>
<dbReference type="PANTHER" id="PTHR43329">
    <property type="entry name" value="EPOXIDE HYDROLASE"/>
    <property type="match status" value="1"/>
</dbReference>
<dbReference type="Gene3D" id="3.40.50.1820">
    <property type="entry name" value="alpha/beta hydrolase"/>
    <property type="match status" value="1"/>
</dbReference>
<reference evidence="4" key="1">
    <citation type="submission" date="2020-01" db="EMBL/GenBank/DDBJ databases">
        <title>Sphingomonas sp. strain CSW-10.</title>
        <authorList>
            <person name="Chen W.-M."/>
        </authorList>
    </citation>
    <scope>NUCLEOTIDE SEQUENCE [LARGE SCALE GENOMIC DNA]</scope>
    <source>
        <strain evidence="4">FSY-8</strain>
    </source>
</reference>
<keyword evidence="4" id="KW-1185">Reference proteome</keyword>